<comment type="similarity">
    <text evidence="1 5">Belongs to the KptA/TPT1 family.</text>
</comment>
<dbReference type="SUPFAM" id="SSF56399">
    <property type="entry name" value="ADP-ribosylation"/>
    <property type="match status" value="1"/>
</dbReference>
<evidence type="ECO:0000313" key="7">
    <source>
        <dbReference type="Proteomes" id="UP000035352"/>
    </source>
</evidence>
<organism evidence="6 7">
    <name type="scientific">Caldimonas brevitalea</name>
    <dbReference type="NCBI Taxonomy" id="413882"/>
    <lineage>
        <taxon>Bacteria</taxon>
        <taxon>Pseudomonadati</taxon>
        <taxon>Pseudomonadota</taxon>
        <taxon>Betaproteobacteria</taxon>
        <taxon>Burkholderiales</taxon>
        <taxon>Sphaerotilaceae</taxon>
        <taxon>Caldimonas</taxon>
    </lineage>
</organism>
<sequence length="183" mass="20278">MTNPSKLTTISKFLSLVLRHQPQSIGLHLDTAGWAAIDELLARTAAAGKPLTRDVLQQVVDTSDKQRFQISADGQHIRANQGHSIKVDLGLAAVPPPDVLYHGTAERFLASILAEGLSKRERHHVHLTEDRKVAASVGRRYGQLVLLQVDAAQMARDGRLFFRSDNNVWLTDAVPPHYLQVLR</sequence>
<dbReference type="PANTHER" id="PTHR12684">
    <property type="entry name" value="PUTATIVE PHOSPHOTRANSFERASE"/>
    <property type="match status" value="1"/>
</dbReference>
<dbReference type="OrthoDB" id="4537997at2"/>
<dbReference type="InterPro" id="IPR042080">
    <property type="entry name" value="RNA_2'-PTrans_N"/>
</dbReference>
<dbReference type="KEGG" id="pbh:AAW51_4405"/>
<dbReference type="InterPro" id="IPR002745">
    <property type="entry name" value="Ptrans_KptA/Tpt1"/>
</dbReference>
<proteinExistence type="inferred from homology"/>
<name>A0A0G3BUQ0_9BURK</name>
<dbReference type="InterPro" id="IPR042081">
    <property type="entry name" value="RNA_2'-PTrans_C"/>
</dbReference>
<evidence type="ECO:0000256" key="5">
    <source>
        <dbReference type="HAMAP-Rule" id="MF_00299"/>
    </source>
</evidence>
<evidence type="ECO:0000256" key="1">
    <source>
        <dbReference type="ARBA" id="ARBA00009836"/>
    </source>
</evidence>
<dbReference type="STRING" id="413882.AAW51_4405"/>
<keyword evidence="3 5" id="KW-0520">NAD</keyword>
<dbReference type="InterPro" id="IPR022928">
    <property type="entry name" value="RNA_2'-PTrans_KptA"/>
</dbReference>
<evidence type="ECO:0000256" key="3">
    <source>
        <dbReference type="ARBA" id="ARBA00023027"/>
    </source>
</evidence>
<evidence type="ECO:0000256" key="2">
    <source>
        <dbReference type="ARBA" id="ARBA00022679"/>
    </source>
</evidence>
<keyword evidence="7" id="KW-1185">Reference proteome</keyword>
<dbReference type="AlphaFoldDB" id="A0A0G3BUQ0"/>
<gene>
    <name evidence="5 6" type="primary">kptA</name>
    <name evidence="6" type="ORF">AAW51_4405</name>
</gene>
<dbReference type="EC" id="2.7.1.-" evidence="5"/>
<reference evidence="6 7" key="1">
    <citation type="submission" date="2015-05" db="EMBL/GenBank/DDBJ databases">
        <authorList>
            <person name="Tang B."/>
            <person name="Yu Y."/>
        </authorList>
    </citation>
    <scope>NUCLEOTIDE SEQUENCE [LARGE SCALE GENOMIC DNA]</scope>
    <source>
        <strain evidence="6 7">DSM 7029</strain>
    </source>
</reference>
<dbReference type="RefSeq" id="WP_047196303.1">
    <property type="nucleotide sequence ID" value="NZ_CP011371.1"/>
</dbReference>
<dbReference type="HAMAP" id="MF_00299">
    <property type="entry name" value="KptA"/>
    <property type="match status" value="1"/>
</dbReference>
<accession>A0A0G3BUQ0</accession>
<dbReference type="GO" id="GO:0000215">
    <property type="term" value="F:tRNA 2'-phosphotransferase activity"/>
    <property type="evidence" value="ECO:0007669"/>
    <property type="project" value="TreeGrafter"/>
</dbReference>
<evidence type="ECO:0000313" key="6">
    <source>
        <dbReference type="EMBL" id="AKJ31096.1"/>
    </source>
</evidence>
<dbReference type="EMBL" id="CP011371">
    <property type="protein sequence ID" value="AKJ31096.1"/>
    <property type="molecule type" value="Genomic_DNA"/>
</dbReference>
<dbReference type="PANTHER" id="PTHR12684:SF2">
    <property type="entry name" value="TRNA 2'-PHOSPHOTRANSFERASE 1"/>
    <property type="match status" value="1"/>
</dbReference>
<dbReference type="Pfam" id="PF01885">
    <property type="entry name" value="PTS_2-RNA"/>
    <property type="match status" value="1"/>
</dbReference>
<comment type="function">
    <text evidence="4 5">Removes the 2'-phosphate from RNA via an intermediate in which the phosphate is ADP-ribosylated by NAD followed by a presumed transesterification to release the RNA and generate ADP-ribose 1''-2''-cyclic phosphate (APPR&gt;P). May function as an ADP-ribosylase.</text>
</comment>
<dbReference type="Proteomes" id="UP000035352">
    <property type="component" value="Chromosome"/>
</dbReference>
<evidence type="ECO:0000256" key="4">
    <source>
        <dbReference type="ARBA" id="ARBA00025212"/>
    </source>
</evidence>
<dbReference type="Gene3D" id="1.10.10.970">
    <property type="entry name" value="RNA 2'-phosphotransferase, Tpt1/KptA family, N-terminal domain"/>
    <property type="match status" value="1"/>
</dbReference>
<dbReference type="PATRIC" id="fig|413882.6.peg.4604"/>
<dbReference type="NCBIfam" id="NF002014">
    <property type="entry name" value="PRK00819.1-4"/>
    <property type="match status" value="1"/>
</dbReference>
<dbReference type="GO" id="GO:0003950">
    <property type="term" value="F:NAD+ poly-ADP-ribosyltransferase activity"/>
    <property type="evidence" value="ECO:0007669"/>
    <property type="project" value="InterPro"/>
</dbReference>
<keyword evidence="2 5" id="KW-0808">Transferase</keyword>
<protein>
    <recommendedName>
        <fullName evidence="5">Probable RNA 2'-phosphotransferase</fullName>
        <ecNumber evidence="5">2.7.1.-</ecNumber>
    </recommendedName>
</protein>
<dbReference type="Gene3D" id="3.20.170.30">
    <property type="match status" value="1"/>
</dbReference>
<dbReference type="GO" id="GO:0006388">
    <property type="term" value="P:tRNA splicing, via endonucleolytic cleavage and ligation"/>
    <property type="evidence" value="ECO:0007669"/>
    <property type="project" value="UniProtKB-UniRule"/>
</dbReference>